<feature type="compositionally biased region" description="Polar residues" evidence="5">
    <location>
        <begin position="1321"/>
        <end position="1334"/>
    </location>
</feature>
<feature type="compositionally biased region" description="Polar residues" evidence="5">
    <location>
        <begin position="1299"/>
        <end position="1312"/>
    </location>
</feature>
<evidence type="ECO:0000313" key="9">
    <source>
        <dbReference type="Proteomes" id="UP000280726"/>
    </source>
</evidence>
<feature type="compositionally biased region" description="Low complexity" evidence="5">
    <location>
        <begin position="2998"/>
        <end position="3008"/>
    </location>
</feature>
<dbReference type="PANTHER" id="PTHR32305:SF15">
    <property type="entry name" value="PROTEIN RHSA-RELATED"/>
    <property type="match status" value="1"/>
</dbReference>
<protein>
    <submittedName>
        <fullName evidence="8">RHS repeat-associated protein</fullName>
    </submittedName>
</protein>
<dbReference type="SUPFAM" id="SSF69318">
    <property type="entry name" value="Integrin alpha N-terminal domain"/>
    <property type="match status" value="1"/>
</dbReference>
<evidence type="ECO:0000256" key="1">
    <source>
        <dbReference type="ARBA" id="ARBA00004613"/>
    </source>
</evidence>
<feature type="region of interest" description="Disordered" evidence="5">
    <location>
        <begin position="2924"/>
        <end position="3017"/>
    </location>
</feature>
<dbReference type="InterPro" id="IPR050708">
    <property type="entry name" value="T6SS_VgrG/RHS"/>
</dbReference>
<feature type="compositionally biased region" description="Low complexity" evidence="5">
    <location>
        <begin position="2944"/>
        <end position="2958"/>
    </location>
</feature>
<dbReference type="NCBIfam" id="TIGR03696">
    <property type="entry name" value="Rhs_assc_core"/>
    <property type="match status" value="1"/>
</dbReference>
<sequence>MPARIPRKREPLRARDLPSVTAVPHHRSRLESPVPSPRTPRRARTPHRPLSLLGLSTLLVLSLVATAPPATSEVLSGAEPATLGQEPQITPAELGEDTLEGLQLADPTENLDLVAPPEADNQGGAALSHPLGVPAGRAGVEPTLELAYDSGGGNGWLGTGWDLGLGAVEVDTRWGTPLFCPAAGAMCGPEGERDVESETYLLDGDQLSPTAVQYPFADREGEKDDWTRRVETQWERIVRHGDSPSTYWWEVTDKTGTTRYYGGTPEGARDPQAILTDDAGNAVRWGLSGVRDISSNIMRITYDKPAGTGVGAEDATLGTGFYPRSIRYTGSLAAGVPDDPAYEIAFLRDGDVGVTERRPDVVVDASTGALEVTSDLLRRVEVRHGAPAADGTARPAHDTVVKAWNLTYAEEAFGKSLLRTVEQVGSDGVVAGSHTFDYYDEVGYDTGYDGFADADPWITGGTTDAGAATNDLNQTLLGQVDLSALGASETNSGDGHAYIGFNATAPSKTGSFGGSISVSGGGTGGLVEMIDLNGDLLPDKVFRSNITGAGVQYRLNTSGPDGGTTFGPAKSVVGIGTLSTEASIGISGGPEAYFGVSVQFNIAADVAIGEQYFTDVNNDGRPDYVSAGKVWFNTPDGSGGVEFRGDSSGTAVPIDPGTASLAGIEALQEFEDFQRANSPLQDVVRRWVAPFTGTVQITGGATLDPPSGADYTGDGVRAAVQYRGTELWAANLATPGASATPTGVDTVAVERGRALYFRVGSVDDGAEDLLRWEPVVTYTSLGTPSVDANGLSQTRFAAAEDFTLAGRPDTPVLMPLAGTVRVEGTLTKSAVTSDDLTVLVLHNGAVVHSVPVAAGATGDVPVAADIDVAAPVPGVEGDPAQPGSADSIVLRIAADSPVDPTAVSFAPRLYYTQAFDGATEIPVLADLDGDLVADEPALELEVPYDIDIYPRNDLTAPAEPWASELDETREVTVSAELGAVSSTEPGAVVLTVKRRTADGDPGELVAKGTFDVPAALLPGLPTGGSTSLTVDLAPDEDYWFDLTVREPGLSDHITGSDVTISWTDDDGAAQDRDVPQTLSWAGRQGIFPIAHRGWAYAGYNADGRSTDAIDEQAFEFDRADYPEAAPTGFDDDSYQDPAQGEAYTYTPYVLDVVGAGGVVDTVPIWRGIKDNLAGGAGFMSSSRTGADSVGVTGSAAGAGVQAVRRVGVSAPILGLVAGIGPLSGAFGAGPSFGLLDYVDMNGDAFPDVVAPGRITYTTPRGGYLPGSGDGPDVVGQDTTFAVSGGFEGTAIDVKGNSKGDANTAQDTASTSGAGKKPTAGGSAQQGEPAETQESGANVGASLGITAQFTNPGSLSADWNEGLGATDLDTDAPLERELADVNGDGLPDQVVASLDGVSVYLNLGYRFSSTAVKWSGGAFENGESYSGSVGPLLGFNYNKKEFSGGLSYSEGIDQARYSWVDVDGDGVLDRIRKAGDGTMVAFGSGSGLAPEVDYGTMVSGELELVGDIPLGEQAAQDRSRGLGGGFDFMIPVGPLCPPPIGPGCYIIVNPGASYERSLSSTQVQLTDVDGDGYPDSVRSTADGSMTVRANNRGRTNLLRSVTNPLGGEIRLGYTRDGNTEDQPYPVWLMTSVEVDDHRPGDGPDVQATTYLYEGGRFDPVEREQMGYSTVTEQQRDGALDAAVLRQTVRTYATDTVFDSGLVTSEVLQDGTGQRLSSTTSTWMLTELTENVAASAATDAVEALVSRPTTGAEALALLDDAHGVVRTKVVQSWYDAGGDLGTSRESHFAYDDLGNVIEQGDPGQAGDAFADDLTSVTTYSECRDSSWVSSPATFTVLDHDGAVLRDRDGSTDLCLNAVPIHLEERIDDGTVAVTDLEFDAWGSYDRITYPENADGERYTVDYVYDADRHTDVAEVVDSHGLTATATYSPAGRVTSRVDANGATTSYTYDTFGRLATIRSPYEQDPAGPPTVAYEYAPTAAAYGYAIARHHDRFNPGDTIDTVAFVDGIGRVTQTKHDADILAGDPADPSTDEMIVAGAVEFDALGREVAEWFPTVEPLGTIGEYQATTSGYPPTTTSYTLLDQVAEVSVPNGEDGTDVHVTTLEYSFGSVTGVPAGLFVTTTTDANRNEDATTGKQHVTYTDVRDNLLVVDEEPTGADRLRTRMGYDALGQLVSVVDSAENVTAHTYDGLGRRLSTETPDGGLRELAWDAAGNLVSEVTPNLRAEGLSIDYAYDVDRLVRIDYPAGTPDVSYTYGGPGAPGNGAGRVVALEDGARLQSLTYDALGSVAQETTTMKAHNLGPQTAEKLTFTTGFTYDSFGRLDTLTYPDGEVLAHEYDSGGLLSGMEGAKDCTELGALAAPVDAVATTITVTERASSVPALPFTITIGGEQLRVTDRVATGTPGQYTYTVDRGINGTAEVPTAQAHAAGATITSDVAVTCTYRYLDRQEYDEFLDRRLRRTGNGVVSQWAMDYIGRLETLVTDTDVRQVQNLTYSYDKVDNVLSMVNEVPAAVPSLYVGPSEQSYTYDPYYRLSSAEGSADVAPAKVREFTLALTYDEHGNVTRKEQTDVIRKANGKGKALVQTPTTYTFGMDFAGDGPHQLTLNGPRSYTYDANGNLTGWDDSETNETRTVTWDAEDRITRIDDGSDTTDYTYDADGRRAIERGPDGETSFVNRWYTVRNGSVPWKNIWAGDDRLGSKRSFDDDYEHQQYYLHKDLQGSTNVVTDDTGKVFEHWEYLPGGEPWIREDSNVHRTPYLYAGGYLDEVRDLVSLGQRWYEPREGIFYSPDPILHRDPAAAAADPALLPAYSYAQSSPLRLVDPGGDAPDAAGADLRSPGIAAAVGRLAAAGKAAAFQADLARSSRLWQALVRFSGTDRARSLQAFSERFEMKPLVQVNLVRTADGWAVQDVQLSPFGFVQKKVYEGATDRAGDAGTNPAADDGLGGQGAPVPGAGTPAADAAPNGPPVPGTATAPSGAGAAPGPAPASPAGAGPAAGGGGAGSSSLSAGVGAADGPPDSGAS</sequence>
<reference evidence="8 9" key="1">
    <citation type="submission" date="2018-11" db="EMBL/GenBank/DDBJ databases">
        <title>Sequencing the genomes of 1000 actinobacteria strains.</title>
        <authorList>
            <person name="Klenk H.-P."/>
        </authorList>
    </citation>
    <scope>NUCLEOTIDE SEQUENCE [LARGE SCALE GENOMIC DNA]</scope>
    <source>
        <strain evidence="8 9">DSM 14418</strain>
    </source>
</reference>
<dbReference type="Pfam" id="PF25023">
    <property type="entry name" value="TEN_YD-shell"/>
    <property type="match status" value="1"/>
</dbReference>
<dbReference type="GO" id="GO:0005576">
    <property type="term" value="C:extracellular region"/>
    <property type="evidence" value="ECO:0007669"/>
    <property type="project" value="UniProtKB-SubCell"/>
</dbReference>
<proteinExistence type="predicted"/>
<dbReference type="InterPro" id="IPR031325">
    <property type="entry name" value="RHS_repeat"/>
</dbReference>
<keyword evidence="3" id="KW-0677">Repeat</keyword>
<dbReference type="Pfam" id="PF05593">
    <property type="entry name" value="RHS_repeat"/>
    <property type="match status" value="2"/>
</dbReference>
<keyword evidence="9" id="KW-1185">Reference proteome</keyword>
<comment type="caution">
    <text evidence="8">The sequence shown here is derived from an EMBL/GenBank/DDBJ whole genome shotgun (WGS) entry which is preliminary data.</text>
</comment>
<dbReference type="NCBIfam" id="TIGR01643">
    <property type="entry name" value="YD_repeat_2x"/>
    <property type="match status" value="2"/>
</dbReference>
<dbReference type="Pfam" id="PF03534">
    <property type="entry name" value="SpvB"/>
    <property type="match status" value="1"/>
</dbReference>
<feature type="region of interest" description="Disordered" evidence="5">
    <location>
        <begin position="1"/>
        <end position="48"/>
    </location>
</feature>
<keyword evidence="4" id="KW-0843">Virulence</keyword>
<feature type="domain" description="Teneurin-like YD-shell" evidence="7">
    <location>
        <begin position="2705"/>
        <end position="2812"/>
    </location>
</feature>
<evidence type="ECO:0000259" key="6">
    <source>
        <dbReference type="Pfam" id="PF12256"/>
    </source>
</evidence>
<name>A0A3N4ZB19_9MICO</name>
<dbReference type="PANTHER" id="PTHR32305">
    <property type="match status" value="1"/>
</dbReference>
<evidence type="ECO:0000259" key="7">
    <source>
        <dbReference type="Pfam" id="PF25023"/>
    </source>
</evidence>
<dbReference type="OrthoDB" id="5150353at2"/>
<comment type="subcellular location">
    <subcellularLocation>
        <location evidence="1">Secreted</location>
    </subcellularLocation>
</comment>
<dbReference type="InterPro" id="IPR056823">
    <property type="entry name" value="TEN-like_YD-shell"/>
</dbReference>
<dbReference type="Pfam" id="PF12256">
    <property type="entry name" value="TcdB_toxin_midN"/>
    <property type="match status" value="1"/>
</dbReference>
<dbReference type="Proteomes" id="UP000280726">
    <property type="component" value="Unassembled WGS sequence"/>
</dbReference>
<dbReference type="Gene3D" id="2.180.10.10">
    <property type="entry name" value="RHS repeat-associated core"/>
    <property type="match status" value="2"/>
</dbReference>
<feature type="region of interest" description="Disordered" evidence="5">
    <location>
        <begin position="1292"/>
        <end position="1334"/>
    </location>
</feature>
<evidence type="ECO:0000256" key="2">
    <source>
        <dbReference type="ARBA" id="ARBA00022525"/>
    </source>
</evidence>
<dbReference type="EMBL" id="RKRA01000001">
    <property type="protein sequence ID" value="RPF29126.1"/>
    <property type="molecule type" value="Genomic_DNA"/>
</dbReference>
<evidence type="ECO:0000313" key="8">
    <source>
        <dbReference type="EMBL" id="RPF29126.1"/>
    </source>
</evidence>
<dbReference type="GO" id="GO:0005737">
    <property type="term" value="C:cytoplasm"/>
    <property type="evidence" value="ECO:0007669"/>
    <property type="project" value="InterPro"/>
</dbReference>
<dbReference type="InterPro" id="IPR022385">
    <property type="entry name" value="Rhs_assc_core"/>
</dbReference>
<dbReference type="InterPro" id="IPR028994">
    <property type="entry name" value="Integrin_alpha_N"/>
</dbReference>
<feature type="compositionally biased region" description="Low complexity" evidence="5">
    <location>
        <begin position="2965"/>
        <end position="2988"/>
    </location>
</feature>
<evidence type="ECO:0000256" key="4">
    <source>
        <dbReference type="ARBA" id="ARBA00023026"/>
    </source>
</evidence>
<keyword evidence="2" id="KW-0964">Secreted</keyword>
<dbReference type="InterPro" id="IPR006530">
    <property type="entry name" value="YD"/>
</dbReference>
<accession>A0A3N4ZB19</accession>
<evidence type="ECO:0000256" key="5">
    <source>
        <dbReference type="SAM" id="MobiDB-lite"/>
    </source>
</evidence>
<dbReference type="InterPro" id="IPR003284">
    <property type="entry name" value="Sal_SpvB"/>
</dbReference>
<dbReference type="InterPro" id="IPR022045">
    <property type="entry name" value="TcdB_toxin_mid/N"/>
</dbReference>
<evidence type="ECO:0000256" key="3">
    <source>
        <dbReference type="ARBA" id="ARBA00022737"/>
    </source>
</evidence>
<organism evidence="8 9">
    <name type="scientific">Georgenia muralis</name>
    <dbReference type="NCBI Taxonomy" id="154117"/>
    <lineage>
        <taxon>Bacteria</taxon>
        <taxon>Bacillati</taxon>
        <taxon>Actinomycetota</taxon>
        <taxon>Actinomycetes</taxon>
        <taxon>Micrococcales</taxon>
        <taxon>Bogoriellaceae</taxon>
        <taxon>Georgenia</taxon>
    </lineage>
</organism>
<gene>
    <name evidence="8" type="ORF">EDD32_3686</name>
</gene>
<feature type="domain" description="Insecticide toxin TcdB middle/N-terminal" evidence="6">
    <location>
        <begin position="1554"/>
        <end position="1677"/>
    </location>
</feature>